<gene>
    <name evidence="1" type="ORF">HAL01_10870</name>
</gene>
<organism evidence="1 2">
    <name type="scientific">Halolactibacillus alkaliphilus</name>
    <dbReference type="NCBI Taxonomy" id="442899"/>
    <lineage>
        <taxon>Bacteria</taxon>
        <taxon>Bacillati</taxon>
        <taxon>Bacillota</taxon>
        <taxon>Bacilli</taxon>
        <taxon>Bacillales</taxon>
        <taxon>Bacillaceae</taxon>
        <taxon>Halolactibacillus</taxon>
    </lineage>
</organism>
<accession>A0A511X101</accession>
<comment type="caution">
    <text evidence="1">The sequence shown here is derived from an EMBL/GenBank/DDBJ whole genome shotgun (WGS) entry which is preliminary data.</text>
</comment>
<reference evidence="1 2" key="1">
    <citation type="submission" date="2019-07" db="EMBL/GenBank/DDBJ databases">
        <title>Whole genome shotgun sequence of Halolactibacillus alkaliphilus NBRC 103919.</title>
        <authorList>
            <person name="Hosoyama A."/>
            <person name="Uohara A."/>
            <person name="Ohji S."/>
            <person name="Ichikawa N."/>
        </authorList>
    </citation>
    <scope>NUCLEOTIDE SEQUENCE [LARGE SCALE GENOMIC DNA]</scope>
    <source>
        <strain evidence="1 2">NBRC 103919</strain>
    </source>
</reference>
<proteinExistence type="predicted"/>
<dbReference type="EMBL" id="BJYE01000010">
    <property type="protein sequence ID" value="GEN56623.1"/>
    <property type="molecule type" value="Genomic_DNA"/>
</dbReference>
<protein>
    <submittedName>
        <fullName evidence="1">Uncharacterized protein</fullName>
    </submittedName>
</protein>
<dbReference type="Proteomes" id="UP000321400">
    <property type="component" value="Unassembled WGS sequence"/>
</dbReference>
<dbReference type="AlphaFoldDB" id="A0A511X101"/>
<evidence type="ECO:0000313" key="1">
    <source>
        <dbReference type="EMBL" id="GEN56623.1"/>
    </source>
</evidence>
<evidence type="ECO:0000313" key="2">
    <source>
        <dbReference type="Proteomes" id="UP000321400"/>
    </source>
</evidence>
<keyword evidence="2" id="KW-1185">Reference proteome</keyword>
<sequence length="76" mass="8941">MRKWRYVVAVLAEENVTVKQGEQLALNQFDLLLIWQVIGVGVCDCPLLKKFIYLDKESGHAIIEVYHPLYLYFWLV</sequence>
<name>A0A511X101_9BACI</name>